<evidence type="ECO:0000313" key="3">
    <source>
        <dbReference type="EMBL" id="KAK7535914.1"/>
    </source>
</evidence>
<evidence type="ECO:0000313" key="4">
    <source>
        <dbReference type="Proteomes" id="UP001360953"/>
    </source>
</evidence>
<proteinExistence type="predicted"/>
<accession>A0ABR1LL45</accession>
<comment type="caution">
    <text evidence="3">The sequence shown here is derived from an EMBL/GenBank/DDBJ whole genome shotgun (WGS) entry which is preliminary data.</text>
</comment>
<feature type="compositionally biased region" description="Polar residues" evidence="1">
    <location>
        <begin position="78"/>
        <end position="89"/>
    </location>
</feature>
<keyword evidence="2" id="KW-0812">Transmembrane</keyword>
<evidence type="ECO:0000256" key="2">
    <source>
        <dbReference type="SAM" id="Phobius"/>
    </source>
</evidence>
<organism evidence="3 4">
    <name type="scientific">Phyllosticta citribraziliensis</name>
    <dbReference type="NCBI Taxonomy" id="989973"/>
    <lineage>
        <taxon>Eukaryota</taxon>
        <taxon>Fungi</taxon>
        <taxon>Dikarya</taxon>
        <taxon>Ascomycota</taxon>
        <taxon>Pezizomycotina</taxon>
        <taxon>Dothideomycetes</taxon>
        <taxon>Dothideomycetes incertae sedis</taxon>
        <taxon>Botryosphaeriales</taxon>
        <taxon>Phyllostictaceae</taxon>
        <taxon>Phyllosticta</taxon>
    </lineage>
</organism>
<dbReference type="RefSeq" id="XP_066654330.1">
    <property type="nucleotide sequence ID" value="XM_066803649.1"/>
</dbReference>
<keyword evidence="4" id="KW-1185">Reference proteome</keyword>
<keyword evidence="2" id="KW-1133">Transmembrane helix</keyword>
<dbReference type="EMBL" id="JBBPEH010000007">
    <property type="protein sequence ID" value="KAK7535914.1"/>
    <property type="molecule type" value="Genomic_DNA"/>
</dbReference>
<dbReference type="Proteomes" id="UP001360953">
    <property type="component" value="Unassembled WGS sequence"/>
</dbReference>
<feature type="region of interest" description="Disordered" evidence="1">
    <location>
        <begin position="55"/>
        <end position="98"/>
    </location>
</feature>
<gene>
    <name evidence="3" type="ORF">J3D65DRAFT_677684</name>
</gene>
<feature type="region of interest" description="Disordered" evidence="1">
    <location>
        <begin position="1"/>
        <end position="22"/>
    </location>
</feature>
<keyword evidence="2" id="KW-0472">Membrane</keyword>
<protein>
    <submittedName>
        <fullName evidence="3">Uncharacterized protein</fullName>
    </submittedName>
</protein>
<feature type="compositionally biased region" description="Polar residues" evidence="1">
    <location>
        <begin position="1"/>
        <end position="11"/>
    </location>
</feature>
<sequence length="98" mass="10825">MPNAKASGQNDRQAKRRQTPHGLISSRLNAFISISISIFVINNIVVIILEKTQTHLPTFPRHHRSSSSSSREAHANRAGQQTGSHSSQMRTDRVKVAA</sequence>
<feature type="transmembrane region" description="Helical" evidence="2">
    <location>
        <begin position="30"/>
        <end position="49"/>
    </location>
</feature>
<reference evidence="3 4" key="1">
    <citation type="submission" date="2024-04" db="EMBL/GenBank/DDBJ databases">
        <title>Phyllosticta paracitricarpa is synonymous to the EU quarantine fungus P. citricarpa based on phylogenomic analyses.</title>
        <authorList>
            <consortium name="Lawrence Berkeley National Laboratory"/>
            <person name="Van ingen-buijs V.A."/>
            <person name="Van westerhoven A.C."/>
            <person name="Haridas S."/>
            <person name="Skiadas P."/>
            <person name="Martin F."/>
            <person name="Groenewald J.Z."/>
            <person name="Crous P.W."/>
            <person name="Seidl M.F."/>
        </authorList>
    </citation>
    <scope>NUCLEOTIDE SEQUENCE [LARGE SCALE GENOMIC DNA]</scope>
    <source>
        <strain evidence="3 4">CPC 17464</strain>
    </source>
</reference>
<evidence type="ECO:0000256" key="1">
    <source>
        <dbReference type="SAM" id="MobiDB-lite"/>
    </source>
</evidence>
<name>A0ABR1LL45_9PEZI</name>
<dbReference type="GeneID" id="92036555"/>